<dbReference type="Gene3D" id="1.20.1740.10">
    <property type="entry name" value="Amino acid/polyamine transporter I"/>
    <property type="match status" value="2"/>
</dbReference>
<dbReference type="GO" id="GO:0016020">
    <property type="term" value="C:membrane"/>
    <property type="evidence" value="ECO:0007669"/>
    <property type="project" value="UniProtKB-SubCell"/>
</dbReference>
<dbReference type="GO" id="GO:0055085">
    <property type="term" value="P:transmembrane transport"/>
    <property type="evidence" value="ECO:0007669"/>
    <property type="project" value="InterPro"/>
</dbReference>
<evidence type="ECO:0000259" key="8">
    <source>
        <dbReference type="Pfam" id="PF00324"/>
    </source>
</evidence>
<evidence type="ECO:0000256" key="4">
    <source>
        <dbReference type="ARBA" id="ARBA00022989"/>
    </source>
</evidence>
<feature type="transmembrane region" description="Helical" evidence="7">
    <location>
        <begin position="501"/>
        <end position="518"/>
    </location>
</feature>
<keyword evidence="5 7" id="KW-0472">Membrane</keyword>
<dbReference type="EMBL" id="CABFJX010000335">
    <property type="protein sequence ID" value="VTT72321.1"/>
    <property type="molecule type" value="Genomic_DNA"/>
</dbReference>
<feature type="transmembrane region" description="Helical" evidence="7">
    <location>
        <begin position="166"/>
        <end position="187"/>
    </location>
</feature>
<feature type="transmembrane region" description="Helical" evidence="7">
    <location>
        <begin position="538"/>
        <end position="558"/>
    </location>
</feature>
<feature type="compositionally biased region" description="Polar residues" evidence="6">
    <location>
        <begin position="345"/>
        <end position="358"/>
    </location>
</feature>
<evidence type="ECO:0000313" key="9">
    <source>
        <dbReference type="EMBL" id="VTT72321.1"/>
    </source>
</evidence>
<feature type="transmembrane region" description="Helical" evidence="7">
    <location>
        <begin position="84"/>
        <end position="103"/>
    </location>
</feature>
<evidence type="ECO:0000313" key="10">
    <source>
        <dbReference type="Proteomes" id="UP000760494"/>
    </source>
</evidence>
<feature type="transmembrane region" description="Helical" evidence="7">
    <location>
        <begin position="109"/>
        <end position="129"/>
    </location>
</feature>
<feature type="domain" description="Amino acid permease/ SLC12A" evidence="8">
    <location>
        <begin position="85"/>
        <end position="328"/>
    </location>
</feature>
<dbReference type="Proteomes" id="UP000760494">
    <property type="component" value="Unassembled WGS sequence"/>
</dbReference>
<keyword evidence="4 7" id="KW-1133">Transmembrane helix</keyword>
<dbReference type="GO" id="GO:0006865">
    <property type="term" value="P:amino acid transport"/>
    <property type="evidence" value="ECO:0007669"/>
    <property type="project" value="InterPro"/>
</dbReference>
<dbReference type="InterPro" id="IPR004841">
    <property type="entry name" value="AA-permease/SLC12A_dom"/>
</dbReference>
<feature type="transmembrane region" description="Helical" evidence="7">
    <location>
        <begin position="380"/>
        <end position="401"/>
    </location>
</feature>
<feature type="region of interest" description="Disordered" evidence="6">
    <location>
        <begin position="345"/>
        <end position="368"/>
    </location>
</feature>
<dbReference type="Pfam" id="PF00324">
    <property type="entry name" value="AA_permease"/>
    <property type="match status" value="2"/>
</dbReference>
<dbReference type="PANTHER" id="PTHR43495">
    <property type="entry name" value="GABA PERMEASE"/>
    <property type="match status" value="1"/>
</dbReference>
<keyword evidence="2" id="KW-0813">Transport</keyword>
<evidence type="ECO:0000256" key="6">
    <source>
        <dbReference type="SAM" id="MobiDB-lite"/>
    </source>
</evidence>
<reference evidence="9" key="1">
    <citation type="submission" date="2019-05" db="EMBL/GenBank/DDBJ databases">
        <authorList>
            <person name="Piombo E."/>
        </authorList>
    </citation>
    <scope>NUCLEOTIDE SEQUENCE</scope>
    <source>
        <strain evidence="9">C2S</strain>
    </source>
</reference>
<dbReference type="InterPro" id="IPR004840">
    <property type="entry name" value="Amino_acid_permease_CS"/>
</dbReference>
<organism evidence="9 10">
    <name type="scientific">Fusarium fujikuroi</name>
    <name type="common">Bakanae and foot rot disease fungus</name>
    <name type="synonym">Gibberella fujikuroi</name>
    <dbReference type="NCBI Taxonomy" id="5127"/>
    <lineage>
        <taxon>Eukaryota</taxon>
        <taxon>Fungi</taxon>
        <taxon>Dikarya</taxon>
        <taxon>Ascomycota</taxon>
        <taxon>Pezizomycotina</taxon>
        <taxon>Sordariomycetes</taxon>
        <taxon>Hypocreomycetidae</taxon>
        <taxon>Hypocreales</taxon>
        <taxon>Nectriaceae</taxon>
        <taxon>Fusarium</taxon>
        <taxon>Fusarium fujikuroi species complex</taxon>
    </lineage>
</organism>
<feature type="domain" description="Amino acid permease/ SLC12A" evidence="8">
    <location>
        <begin position="372"/>
        <end position="572"/>
    </location>
</feature>
<gene>
    <name evidence="9" type="ORF">C2S_8525</name>
</gene>
<evidence type="ECO:0000256" key="5">
    <source>
        <dbReference type="ARBA" id="ARBA00023136"/>
    </source>
</evidence>
<feature type="transmembrane region" description="Helical" evidence="7">
    <location>
        <begin position="228"/>
        <end position="249"/>
    </location>
</feature>
<evidence type="ECO:0000256" key="3">
    <source>
        <dbReference type="ARBA" id="ARBA00022692"/>
    </source>
</evidence>
<evidence type="ECO:0000256" key="7">
    <source>
        <dbReference type="SAM" id="Phobius"/>
    </source>
</evidence>
<comment type="caution">
    <text evidence="9">The sequence shown here is derived from an EMBL/GenBank/DDBJ whole genome shotgun (WGS) entry which is preliminary data.</text>
</comment>
<keyword evidence="3 7" id="KW-0812">Transmembrane</keyword>
<proteinExistence type="predicted"/>
<comment type="subcellular location">
    <subcellularLocation>
        <location evidence="1">Membrane</location>
        <topology evidence="1">Multi-pass membrane protein</topology>
    </subcellularLocation>
</comment>
<feature type="transmembrane region" description="Helical" evidence="7">
    <location>
        <begin position="598"/>
        <end position="618"/>
    </location>
</feature>
<accession>A0A9Q9RMR1</accession>
<protein>
    <recommendedName>
        <fullName evidence="8">Amino acid permease/ SLC12A domain-containing protein</fullName>
    </recommendedName>
</protein>
<dbReference type="AlphaFoldDB" id="A0A9Q9RMR1"/>
<dbReference type="PROSITE" id="PS00218">
    <property type="entry name" value="AMINO_ACID_PERMEASE_1"/>
    <property type="match status" value="1"/>
</dbReference>
<dbReference type="PANTHER" id="PTHR43495:SF5">
    <property type="entry name" value="GAMMA-AMINOBUTYRIC ACID PERMEASE"/>
    <property type="match status" value="1"/>
</dbReference>
<name>A0A9Q9RMR1_FUSFU</name>
<feature type="transmembrane region" description="Helical" evidence="7">
    <location>
        <begin position="136"/>
        <end position="154"/>
    </location>
</feature>
<sequence length="726" mass="80324">MSDKARGLGATPPAIPLTVFSSTHGLLDNGSTVGSARLVRDTSDQPDAGGDDRESSGRFRTTSLGNTEATQLPIHTVRRKLRGIHIFMIAVNGTLGTGLYVRSGQILELGGPLAVILSFLSLGIFTWAVMQCIAELLCLWPVPGAVPIFVRKLVDKELGDTVGIAYWYTYSIGFAALIATSASILNYWTVGISGFSEGFAYFALPLILVIINSVKIEIYGWIEVVTGVIKLIFLVVIVICLPIAIFKFPKDAEDGSQSRGNFMLNTRSTASLIPYPAATAVNKTRSSWDTPFSKYNDEVADNWPEAFMMCLSLAIFSYAGIENIAVSVIEARWLPPPSLNVSSGDSLGTQAVASTPRETSPHKHNSARDSVKRTIGRTAFALPILVASAYTISGLFVSLGLKRDDCGLQRLSWLKDKECGTPQTDKEGFTFSPFILIAKASTIPNLDHVLNAFILFTALTCANTNLYVASRTLFGITRNIRSSDSMPAALAWFGVTDRNRVPLRAMVITAFAFFWVPFLQGTKNIHTGSDAGKFLEILVQMGSVSIIIIWAFLCLAYIRFHHCIREFRDELAEDGIRLAEDREAESDAYPYQNHWQPVLAYGALGICLFILIVCNGVFLWNGFHVFPFLTGYLTVRALKIISRWQTANRTQQTICFFGVWVLLKLYKRAWSPWNTLDAKAMKDLIKELNDMRDRSLEQPEDVSETTRWNWIWKVIGKDRSGHTAAS</sequence>
<evidence type="ECO:0000256" key="1">
    <source>
        <dbReference type="ARBA" id="ARBA00004141"/>
    </source>
</evidence>
<evidence type="ECO:0000256" key="2">
    <source>
        <dbReference type="ARBA" id="ARBA00022448"/>
    </source>
</evidence>
<feature type="transmembrane region" description="Helical" evidence="7">
    <location>
        <begin position="199"/>
        <end position="222"/>
    </location>
</feature>
<feature type="region of interest" description="Disordered" evidence="6">
    <location>
        <begin position="37"/>
        <end position="62"/>
    </location>
</feature>